<dbReference type="GO" id="GO:0003700">
    <property type="term" value="F:DNA-binding transcription factor activity"/>
    <property type="evidence" value="ECO:0007669"/>
    <property type="project" value="InterPro"/>
</dbReference>
<dbReference type="PROSITE" id="PS50931">
    <property type="entry name" value="HTH_LYSR"/>
    <property type="match status" value="1"/>
</dbReference>
<keyword evidence="8" id="KW-1185">Reference proteome</keyword>
<dbReference type="STRING" id="673521.SAMN05660991_00771"/>
<name>A0A1H8QT02_9ACTN</name>
<evidence type="ECO:0000256" key="4">
    <source>
        <dbReference type="ARBA" id="ARBA00023159"/>
    </source>
</evidence>
<evidence type="ECO:0000313" key="8">
    <source>
        <dbReference type="Proteomes" id="UP000198960"/>
    </source>
</evidence>
<proteinExistence type="inferred from homology"/>
<dbReference type="Proteomes" id="UP000198960">
    <property type="component" value="Unassembled WGS sequence"/>
</dbReference>
<dbReference type="RefSeq" id="WP_091940371.1">
    <property type="nucleotide sequence ID" value="NZ_FOEE01000002.1"/>
</dbReference>
<dbReference type="SUPFAM" id="SSF46785">
    <property type="entry name" value="Winged helix' DNA-binding domain"/>
    <property type="match status" value="1"/>
</dbReference>
<reference evidence="8" key="1">
    <citation type="submission" date="2016-10" db="EMBL/GenBank/DDBJ databases">
        <authorList>
            <person name="Varghese N."/>
            <person name="Submissions S."/>
        </authorList>
    </citation>
    <scope>NUCLEOTIDE SEQUENCE [LARGE SCALE GENOMIC DNA]</scope>
    <source>
        <strain evidence="8">DSM 45413</strain>
    </source>
</reference>
<dbReference type="PANTHER" id="PTHR30293:SF0">
    <property type="entry name" value="NITROGEN ASSIMILATION REGULATORY PROTEIN NAC"/>
    <property type="match status" value="1"/>
</dbReference>
<comment type="similarity">
    <text evidence="1">Belongs to the LysR transcriptional regulatory family.</text>
</comment>
<dbReference type="PANTHER" id="PTHR30293">
    <property type="entry name" value="TRANSCRIPTIONAL REGULATORY PROTEIN NAC-RELATED"/>
    <property type="match status" value="1"/>
</dbReference>
<dbReference type="AlphaFoldDB" id="A0A1H8QT02"/>
<keyword evidence="2" id="KW-0805">Transcription regulation</keyword>
<dbReference type="OrthoDB" id="3181812at2"/>
<evidence type="ECO:0000313" key="7">
    <source>
        <dbReference type="EMBL" id="SEO57061.1"/>
    </source>
</evidence>
<dbReference type="GO" id="GO:2000142">
    <property type="term" value="P:regulation of DNA-templated transcription initiation"/>
    <property type="evidence" value="ECO:0007669"/>
    <property type="project" value="TreeGrafter"/>
</dbReference>
<feature type="domain" description="HTH lysR-type" evidence="6">
    <location>
        <begin position="1"/>
        <end position="58"/>
    </location>
</feature>
<dbReference type="InterPro" id="IPR005119">
    <property type="entry name" value="LysR_subst-bd"/>
</dbReference>
<dbReference type="InterPro" id="IPR036390">
    <property type="entry name" value="WH_DNA-bd_sf"/>
</dbReference>
<dbReference type="EMBL" id="FOEE01000002">
    <property type="protein sequence ID" value="SEO57061.1"/>
    <property type="molecule type" value="Genomic_DNA"/>
</dbReference>
<organism evidence="7 8">
    <name type="scientific">Trujillonella endophytica</name>
    <dbReference type="NCBI Taxonomy" id="673521"/>
    <lineage>
        <taxon>Bacteria</taxon>
        <taxon>Bacillati</taxon>
        <taxon>Actinomycetota</taxon>
        <taxon>Actinomycetes</taxon>
        <taxon>Geodermatophilales</taxon>
        <taxon>Geodermatophilaceae</taxon>
        <taxon>Trujillonella</taxon>
    </lineage>
</organism>
<dbReference type="SUPFAM" id="SSF53850">
    <property type="entry name" value="Periplasmic binding protein-like II"/>
    <property type="match status" value="1"/>
</dbReference>
<gene>
    <name evidence="7" type="ORF">SAMN05660991_00771</name>
</gene>
<keyword evidence="3" id="KW-0238">DNA-binding</keyword>
<evidence type="ECO:0000256" key="5">
    <source>
        <dbReference type="ARBA" id="ARBA00023163"/>
    </source>
</evidence>
<dbReference type="Pfam" id="PF03466">
    <property type="entry name" value="LysR_substrate"/>
    <property type="match status" value="1"/>
</dbReference>
<dbReference type="GO" id="GO:0003677">
    <property type="term" value="F:DNA binding"/>
    <property type="evidence" value="ECO:0007669"/>
    <property type="project" value="UniProtKB-KW"/>
</dbReference>
<accession>A0A1H8QT02</accession>
<dbReference type="Pfam" id="PF00126">
    <property type="entry name" value="HTH_1"/>
    <property type="match status" value="1"/>
</dbReference>
<sequence>MDLRQLRAVVTAAETGSVTKAAQLLYLAQPAVSRQISSLEEELGVQLFDRTSSGMRPTAAGLAFVTRARRVLSELERARAEVAPTREAVTGIATIGILGSVEHLLAGPLVEVIGRKHPGIELHLATAYSGHLQQWLDDGDLDLALLYNLTTTQSVRVLPLLRDKLWAVAPREAGLRADQPVDLATVLSHPFIMPIAGQHGIRLLLDEARLHCDVQPRVVAQANSIALQTLLVEAGHGWTVLPGAGVSHHALEGRLSAAPLRAPEIVRTVGLGLPRAGKTPPAVEVVATELLTLVRAAVRSGRWASAELITNAVPSELPAVRDGAAGTA</sequence>
<keyword evidence="5" id="KW-0804">Transcription</keyword>
<evidence type="ECO:0000259" key="6">
    <source>
        <dbReference type="PROSITE" id="PS50931"/>
    </source>
</evidence>
<evidence type="ECO:0000256" key="1">
    <source>
        <dbReference type="ARBA" id="ARBA00009437"/>
    </source>
</evidence>
<dbReference type="InterPro" id="IPR000847">
    <property type="entry name" value="LysR_HTH_N"/>
</dbReference>
<dbReference type="Gene3D" id="3.40.190.290">
    <property type="match status" value="1"/>
</dbReference>
<dbReference type="Gene3D" id="1.10.10.10">
    <property type="entry name" value="Winged helix-like DNA-binding domain superfamily/Winged helix DNA-binding domain"/>
    <property type="match status" value="1"/>
</dbReference>
<evidence type="ECO:0000256" key="2">
    <source>
        <dbReference type="ARBA" id="ARBA00023015"/>
    </source>
</evidence>
<dbReference type="FunFam" id="1.10.10.10:FF:000001">
    <property type="entry name" value="LysR family transcriptional regulator"/>
    <property type="match status" value="1"/>
</dbReference>
<evidence type="ECO:0000256" key="3">
    <source>
        <dbReference type="ARBA" id="ARBA00023125"/>
    </source>
</evidence>
<dbReference type="InterPro" id="IPR036388">
    <property type="entry name" value="WH-like_DNA-bd_sf"/>
</dbReference>
<keyword evidence="4" id="KW-0010">Activator</keyword>
<protein>
    <submittedName>
        <fullName evidence="7">Transcriptional regulator, LysR family</fullName>
    </submittedName>
</protein>
<dbReference type="PRINTS" id="PR00039">
    <property type="entry name" value="HTHLYSR"/>
</dbReference>